<dbReference type="Proteomes" id="UP000442707">
    <property type="component" value="Unassembled WGS sequence"/>
</dbReference>
<gene>
    <name evidence="1" type="ORF">F7R91_03885</name>
</gene>
<name>A0A6H9V7Y1_9ACTN</name>
<evidence type="ECO:0000313" key="2">
    <source>
        <dbReference type="Proteomes" id="UP000442707"/>
    </source>
</evidence>
<dbReference type="RefSeq" id="WP_150944458.1">
    <property type="nucleotide sequence ID" value="NZ_VZRB01000002.1"/>
</dbReference>
<keyword evidence="2" id="KW-1185">Reference proteome</keyword>
<dbReference type="EMBL" id="VZRB01000002">
    <property type="protein sequence ID" value="KAB1149975.1"/>
    <property type="molecule type" value="Genomic_DNA"/>
</dbReference>
<protein>
    <submittedName>
        <fullName evidence="1">Uncharacterized protein</fullName>
    </submittedName>
</protein>
<dbReference type="AlphaFoldDB" id="A0A6H9V7Y1"/>
<accession>A0A6H9V7Y1</accession>
<proteinExistence type="predicted"/>
<sequence length="59" mass="6996">MSQQNNMLNIMLHAAQEGIDATEASTSTARRLREMQDFYTFMARELPAQIENWRKQYEE</sequence>
<organism evidence="1 2">
    <name type="scientific">Streptomyces luteolifulvus</name>
    <dbReference type="NCBI Taxonomy" id="2615112"/>
    <lineage>
        <taxon>Bacteria</taxon>
        <taxon>Bacillati</taxon>
        <taxon>Actinomycetota</taxon>
        <taxon>Actinomycetes</taxon>
        <taxon>Kitasatosporales</taxon>
        <taxon>Streptomycetaceae</taxon>
        <taxon>Streptomyces</taxon>
    </lineage>
</organism>
<dbReference type="Gene3D" id="1.10.287.160">
    <property type="entry name" value="HR1 repeat"/>
    <property type="match status" value="1"/>
</dbReference>
<evidence type="ECO:0000313" key="1">
    <source>
        <dbReference type="EMBL" id="KAB1149975.1"/>
    </source>
</evidence>
<comment type="caution">
    <text evidence="1">The sequence shown here is derived from an EMBL/GenBank/DDBJ whole genome shotgun (WGS) entry which is preliminary data.</text>
</comment>
<reference evidence="1 2" key="1">
    <citation type="submission" date="2019-09" db="EMBL/GenBank/DDBJ databases">
        <title>Screening of Novel Bioactive Compounds from Soil-Associated.</title>
        <authorList>
            <person name="Zhao S."/>
        </authorList>
    </citation>
    <scope>NUCLEOTIDE SEQUENCE [LARGE SCALE GENOMIC DNA]</scope>
    <source>
        <strain evidence="1 2">HIT-DPA4</strain>
    </source>
</reference>